<name>A0ABX8E0E9_9SPHN</name>
<organism evidence="1 2">
    <name type="scientific">Novosphingobium decolorationis</name>
    <dbReference type="NCBI Taxonomy" id="2698673"/>
    <lineage>
        <taxon>Bacteria</taxon>
        <taxon>Pseudomonadati</taxon>
        <taxon>Pseudomonadota</taxon>
        <taxon>Alphaproteobacteria</taxon>
        <taxon>Sphingomonadales</taxon>
        <taxon>Sphingomonadaceae</taxon>
        <taxon>Novosphingobium</taxon>
    </lineage>
</organism>
<protein>
    <submittedName>
        <fullName evidence="1">Protein phosphatase 2C domain-containing protein</fullName>
    </submittedName>
</protein>
<gene>
    <name evidence="1" type="ORF">HT578_01755</name>
</gene>
<reference evidence="1 2" key="1">
    <citation type="journal article" date="2021" name="Int. J. Syst. Evol. Microbiol.">
        <title>Novosphingobium decolorationis sp. nov., an aniline blue-decolourizing bacterium isolated from East Pacific sediment.</title>
        <authorList>
            <person name="Chen X."/>
            <person name="Dong B."/>
            <person name="Chen T."/>
            <person name="Ren N."/>
            <person name="Wang J."/>
            <person name="Xu Y."/>
            <person name="Yang J."/>
            <person name="Zhu S."/>
            <person name="Chen J."/>
        </authorList>
    </citation>
    <scope>NUCLEOTIDE SEQUENCE [LARGE SCALE GENOMIC DNA]</scope>
    <source>
        <strain evidence="1 2">502str22</strain>
    </source>
</reference>
<dbReference type="SUPFAM" id="SSF81606">
    <property type="entry name" value="PP2C-like"/>
    <property type="match status" value="1"/>
</dbReference>
<dbReference type="EMBL" id="CP054856">
    <property type="protein sequence ID" value="QVM82597.1"/>
    <property type="molecule type" value="Genomic_DNA"/>
</dbReference>
<accession>A0ABX8E0E9</accession>
<proteinExistence type="predicted"/>
<dbReference type="Proteomes" id="UP000677126">
    <property type="component" value="Chromosome"/>
</dbReference>
<evidence type="ECO:0000313" key="1">
    <source>
        <dbReference type="EMBL" id="QVM82597.1"/>
    </source>
</evidence>
<evidence type="ECO:0000313" key="2">
    <source>
        <dbReference type="Proteomes" id="UP000677126"/>
    </source>
</evidence>
<sequence length="285" mass="30835">MLTIEIAASDGQGDVNEDCVGHCGAAAWVIDGATGVGGRLTDAPSDAAWLARTANDLLAQILVRDPQIPTVELIREVTAGCAERLDGIATRLPAAAHELPSAAFAMVRVNGDEAELTTLADCRIVAEARDGEAALFGSSPLDARGAELVEEIRSYLDVDPEMSSDELGRRLLPGLQAMRSMMNRDEGYWVLGTSPEAADHLWQMRIPLSPGARFAIASDGFLRLIEMFGEADPADHLAICDVRGWTDWLSRLRSLERAPGSRGRFPRVKIHDDASLLVCRWEGDF</sequence>
<dbReference type="RefSeq" id="WP_213501807.1">
    <property type="nucleotide sequence ID" value="NZ_CP054856.1"/>
</dbReference>
<dbReference type="InterPro" id="IPR036457">
    <property type="entry name" value="PPM-type-like_dom_sf"/>
</dbReference>
<keyword evidence="2" id="KW-1185">Reference proteome</keyword>